<keyword evidence="3" id="KW-1185">Reference proteome</keyword>
<evidence type="ECO:0000313" key="3">
    <source>
        <dbReference type="Proteomes" id="UP001187192"/>
    </source>
</evidence>
<proteinExistence type="predicted"/>
<dbReference type="EMBL" id="BTGU01000013">
    <property type="protein sequence ID" value="GMN41549.1"/>
    <property type="molecule type" value="Genomic_DNA"/>
</dbReference>
<protein>
    <submittedName>
        <fullName evidence="2">Uncharacterized protein</fullName>
    </submittedName>
</protein>
<feature type="region of interest" description="Disordered" evidence="1">
    <location>
        <begin position="120"/>
        <end position="141"/>
    </location>
</feature>
<accession>A0AA87ZQN1</accession>
<feature type="region of interest" description="Disordered" evidence="1">
    <location>
        <begin position="95"/>
        <end position="114"/>
    </location>
</feature>
<dbReference type="Proteomes" id="UP001187192">
    <property type="component" value="Unassembled WGS sequence"/>
</dbReference>
<evidence type="ECO:0000313" key="2">
    <source>
        <dbReference type="EMBL" id="GMN41549.1"/>
    </source>
</evidence>
<name>A0AA87ZQN1_FICCA</name>
<dbReference type="AlphaFoldDB" id="A0AA87ZQN1"/>
<comment type="caution">
    <text evidence="2">The sequence shown here is derived from an EMBL/GenBank/DDBJ whole genome shotgun (WGS) entry which is preliminary data.</text>
</comment>
<evidence type="ECO:0000256" key="1">
    <source>
        <dbReference type="SAM" id="MobiDB-lite"/>
    </source>
</evidence>
<reference evidence="2" key="1">
    <citation type="submission" date="2023-07" db="EMBL/GenBank/DDBJ databases">
        <title>draft genome sequence of fig (Ficus carica).</title>
        <authorList>
            <person name="Takahashi T."/>
            <person name="Nishimura K."/>
        </authorList>
    </citation>
    <scope>NUCLEOTIDE SEQUENCE</scope>
</reference>
<sequence length="141" mass="15288">MQSPAMGDRASGDEGHEISPETTRDRRQICRHRAGPVVVVVGSDTVAWEIAPPCVPERDPRQNEFAVGSEGASRGRIFLGSKNFSWRSRGFLSEMTNPKVPLPGGCEDDAGDSSRRIYESGEALKSSEQGDDDWVPEGRGG</sequence>
<gene>
    <name evidence="2" type="ORF">TIFTF001_010774</name>
</gene>
<feature type="region of interest" description="Disordered" evidence="1">
    <location>
        <begin position="1"/>
        <end position="29"/>
    </location>
</feature>
<feature type="compositionally biased region" description="Basic and acidic residues" evidence="1">
    <location>
        <begin position="10"/>
        <end position="28"/>
    </location>
</feature>
<organism evidence="2 3">
    <name type="scientific">Ficus carica</name>
    <name type="common">Common fig</name>
    <dbReference type="NCBI Taxonomy" id="3494"/>
    <lineage>
        <taxon>Eukaryota</taxon>
        <taxon>Viridiplantae</taxon>
        <taxon>Streptophyta</taxon>
        <taxon>Embryophyta</taxon>
        <taxon>Tracheophyta</taxon>
        <taxon>Spermatophyta</taxon>
        <taxon>Magnoliopsida</taxon>
        <taxon>eudicotyledons</taxon>
        <taxon>Gunneridae</taxon>
        <taxon>Pentapetalae</taxon>
        <taxon>rosids</taxon>
        <taxon>fabids</taxon>
        <taxon>Rosales</taxon>
        <taxon>Moraceae</taxon>
        <taxon>Ficeae</taxon>
        <taxon>Ficus</taxon>
    </lineage>
</organism>